<proteinExistence type="predicted"/>
<sequence>MELLGVLLFASTLGSIAHRQAFKLDVVVLAVPFAKKFAAAIPDTQPPLEPKLRPQDIPFGPPSRSYWSHQRKPYSRSWLLLDSRPNLAGSRRSQQGTATRGLWTEWTLSPKPFLALRYARVWYEYDTPLSQDDHASPKDFDSVFDHATYRAARQHGVQRGKKEKLKACWEQTTERVAKRNMTGNGK</sequence>
<keyword evidence="1" id="KW-0732">Signal</keyword>
<evidence type="ECO:0000313" key="2">
    <source>
        <dbReference type="EMBL" id="TFK95862.1"/>
    </source>
</evidence>
<dbReference type="EMBL" id="ML178872">
    <property type="protein sequence ID" value="TFK95862.1"/>
    <property type="molecule type" value="Genomic_DNA"/>
</dbReference>
<evidence type="ECO:0000313" key="3">
    <source>
        <dbReference type="Proteomes" id="UP000305067"/>
    </source>
</evidence>
<keyword evidence="3" id="KW-1185">Reference proteome</keyword>
<dbReference type="Proteomes" id="UP000305067">
    <property type="component" value="Unassembled WGS sequence"/>
</dbReference>
<feature type="chain" id="PRO_5022755580" evidence="1">
    <location>
        <begin position="18"/>
        <end position="186"/>
    </location>
</feature>
<feature type="signal peptide" evidence="1">
    <location>
        <begin position="1"/>
        <end position="17"/>
    </location>
</feature>
<gene>
    <name evidence="2" type="ORF">BDV98DRAFT_659491</name>
</gene>
<name>A0A5C3Q1L8_9AGAR</name>
<evidence type="ECO:0000256" key="1">
    <source>
        <dbReference type="SAM" id="SignalP"/>
    </source>
</evidence>
<protein>
    <submittedName>
        <fullName evidence="2">Uncharacterized protein</fullName>
    </submittedName>
</protein>
<organism evidence="2 3">
    <name type="scientific">Pterulicium gracile</name>
    <dbReference type="NCBI Taxonomy" id="1884261"/>
    <lineage>
        <taxon>Eukaryota</taxon>
        <taxon>Fungi</taxon>
        <taxon>Dikarya</taxon>
        <taxon>Basidiomycota</taxon>
        <taxon>Agaricomycotina</taxon>
        <taxon>Agaricomycetes</taxon>
        <taxon>Agaricomycetidae</taxon>
        <taxon>Agaricales</taxon>
        <taxon>Pleurotineae</taxon>
        <taxon>Pterulaceae</taxon>
        <taxon>Pterulicium</taxon>
    </lineage>
</organism>
<dbReference type="AlphaFoldDB" id="A0A5C3Q1L8"/>
<reference evidence="2 3" key="1">
    <citation type="journal article" date="2019" name="Nat. Ecol. Evol.">
        <title>Megaphylogeny resolves global patterns of mushroom evolution.</title>
        <authorList>
            <person name="Varga T."/>
            <person name="Krizsan K."/>
            <person name="Foldi C."/>
            <person name="Dima B."/>
            <person name="Sanchez-Garcia M."/>
            <person name="Sanchez-Ramirez S."/>
            <person name="Szollosi G.J."/>
            <person name="Szarkandi J.G."/>
            <person name="Papp V."/>
            <person name="Albert L."/>
            <person name="Andreopoulos W."/>
            <person name="Angelini C."/>
            <person name="Antonin V."/>
            <person name="Barry K.W."/>
            <person name="Bougher N.L."/>
            <person name="Buchanan P."/>
            <person name="Buyck B."/>
            <person name="Bense V."/>
            <person name="Catcheside P."/>
            <person name="Chovatia M."/>
            <person name="Cooper J."/>
            <person name="Damon W."/>
            <person name="Desjardin D."/>
            <person name="Finy P."/>
            <person name="Geml J."/>
            <person name="Haridas S."/>
            <person name="Hughes K."/>
            <person name="Justo A."/>
            <person name="Karasinski D."/>
            <person name="Kautmanova I."/>
            <person name="Kiss B."/>
            <person name="Kocsube S."/>
            <person name="Kotiranta H."/>
            <person name="LaButti K.M."/>
            <person name="Lechner B.E."/>
            <person name="Liimatainen K."/>
            <person name="Lipzen A."/>
            <person name="Lukacs Z."/>
            <person name="Mihaltcheva S."/>
            <person name="Morgado L.N."/>
            <person name="Niskanen T."/>
            <person name="Noordeloos M.E."/>
            <person name="Ohm R.A."/>
            <person name="Ortiz-Santana B."/>
            <person name="Ovrebo C."/>
            <person name="Racz N."/>
            <person name="Riley R."/>
            <person name="Savchenko A."/>
            <person name="Shiryaev A."/>
            <person name="Soop K."/>
            <person name="Spirin V."/>
            <person name="Szebenyi C."/>
            <person name="Tomsovsky M."/>
            <person name="Tulloss R.E."/>
            <person name="Uehling J."/>
            <person name="Grigoriev I.V."/>
            <person name="Vagvolgyi C."/>
            <person name="Papp T."/>
            <person name="Martin F.M."/>
            <person name="Miettinen O."/>
            <person name="Hibbett D.S."/>
            <person name="Nagy L.G."/>
        </authorList>
    </citation>
    <scope>NUCLEOTIDE SEQUENCE [LARGE SCALE GENOMIC DNA]</scope>
    <source>
        <strain evidence="2 3">CBS 309.79</strain>
    </source>
</reference>
<accession>A0A5C3Q1L8</accession>